<sequence>MNIYGASGHSKVIIDIAKSNNILIENIIDDDLSVNEILGYSVKHKVDEELLASKTILGIGNNSIRKRVSELFKGAIHQAIFHHSAVVSPFAIIDCGTVIMPNASINANAEIGKHCIINTGAIVEHDCVLEDFVHISPNSSLAGGVKIGEGTHVGIGASVIQGISIGKWVTIGAGAVIIKDIPDNAVVVGNPGRIIKYIE</sequence>
<evidence type="ECO:0000256" key="1">
    <source>
        <dbReference type="ARBA" id="ARBA00007274"/>
    </source>
</evidence>
<comment type="caution">
    <text evidence="6">The sequence shown here is derived from an EMBL/GenBank/DDBJ whole genome shotgun (WGS) entry which is preliminary data.</text>
</comment>
<dbReference type="InterPro" id="IPR050179">
    <property type="entry name" value="Trans_hexapeptide_repeat"/>
</dbReference>
<evidence type="ECO:0000256" key="2">
    <source>
        <dbReference type="ARBA" id="ARBA00022679"/>
    </source>
</evidence>
<dbReference type="CDD" id="cd03360">
    <property type="entry name" value="LbH_AT_putative"/>
    <property type="match status" value="1"/>
</dbReference>
<dbReference type="EMBL" id="JAKGTH010000011">
    <property type="protein sequence ID" value="MCF4102680.1"/>
    <property type="molecule type" value="Genomic_DNA"/>
</dbReference>
<evidence type="ECO:0000313" key="7">
    <source>
        <dbReference type="Proteomes" id="UP001179363"/>
    </source>
</evidence>
<gene>
    <name evidence="6" type="ORF">L1I30_13465</name>
</gene>
<dbReference type="PROSITE" id="PS00101">
    <property type="entry name" value="HEXAPEP_TRANSFERASES"/>
    <property type="match status" value="1"/>
</dbReference>
<comment type="similarity">
    <text evidence="1">Belongs to the transferase hexapeptide repeat family.</text>
</comment>
<reference evidence="6" key="1">
    <citation type="submission" date="2022-01" db="EMBL/GenBank/DDBJ databases">
        <title>Gillisia lutea sp. nov., isolated from marine plastic residues from the Malvarosa beach (Valencia, Spain).</title>
        <authorList>
            <person name="Vidal-Verdu A."/>
            <person name="Molina-Menor E."/>
            <person name="Satari L."/>
            <person name="Pascual J."/>
            <person name="Pereto J."/>
            <person name="Porcar M."/>
        </authorList>
    </citation>
    <scope>NUCLEOTIDE SEQUENCE</scope>
    <source>
        <strain evidence="6">M10.2A</strain>
    </source>
</reference>
<keyword evidence="4" id="KW-0012">Acyltransferase</keyword>
<dbReference type="InterPro" id="IPR020019">
    <property type="entry name" value="AcTrfase_PglD-like"/>
</dbReference>
<dbReference type="Pfam" id="PF00132">
    <property type="entry name" value="Hexapep"/>
    <property type="match status" value="1"/>
</dbReference>
<keyword evidence="2" id="KW-0808">Transferase</keyword>
<dbReference type="InterPro" id="IPR011004">
    <property type="entry name" value="Trimer_LpxA-like_sf"/>
</dbReference>
<keyword evidence="7" id="KW-1185">Reference proteome</keyword>
<dbReference type="RefSeq" id="WP_236134822.1">
    <property type="nucleotide sequence ID" value="NZ_JAKGTH010000011.1"/>
</dbReference>
<dbReference type="InterPro" id="IPR001451">
    <property type="entry name" value="Hexapep"/>
</dbReference>
<dbReference type="InterPro" id="IPR041561">
    <property type="entry name" value="PglD_N"/>
</dbReference>
<evidence type="ECO:0000313" key="6">
    <source>
        <dbReference type="EMBL" id="MCF4102680.1"/>
    </source>
</evidence>
<dbReference type="PANTHER" id="PTHR43300:SF7">
    <property type="entry name" value="UDP-N-ACETYLBACILLOSAMINE N-ACETYLTRANSFERASE"/>
    <property type="match status" value="1"/>
</dbReference>
<evidence type="ECO:0000256" key="3">
    <source>
        <dbReference type="ARBA" id="ARBA00022737"/>
    </source>
</evidence>
<accession>A0ABS9EIJ1</accession>
<evidence type="ECO:0000256" key="4">
    <source>
        <dbReference type="ARBA" id="ARBA00023315"/>
    </source>
</evidence>
<feature type="domain" description="PglD N-terminal" evidence="5">
    <location>
        <begin position="3"/>
        <end position="70"/>
    </location>
</feature>
<dbReference type="SUPFAM" id="SSF51161">
    <property type="entry name" value="Trimeric LpxA-like enzymes"/>
    <property type="match status" value="1"/>
</dbReference>
<dbReference type="Gene3D" id="2.160.10.10">
    <property type="entry name" value="Hexapeptide repeat proteins"/>
    <property type="match status" value="1"/>
</dbReference>
<dbReference type="Proteomes" id="UP001179363">
    <property type="component" value="Unassembled WGS sequence"/>
</dbReference>
<organism evidence="6 7">
    <name type="scientific">Gillisia lutea</name>
    <dbReference type="NCBI Taxonomy" id="2909668"/>
    <lineage>
        <taxon>Bacteria</taxon>
        <taxon>Pseudomonadati</taxon>
        <taxon>Bacteroidota</taxon>
        <taxon>Flavobacteriia</taxon>
        <taxon>Flavobacteriales</taxon>
        <taxon>Flavobacteriaceae</taxon>
        <taxon>Gillisia</taxon>
    </lineage>
</organism>
<evidence type="ECO:0000259" key="5">
    <source>
        <dbReference type="Pfam" id="PF17836"/>
    </source>
</evidence>
<proteinExistence type="inferred from homology"/>
<protein>
    <submittedName>
        <fullName evidence="6">Acetyltransferase</fullName>
    </submittedName>
</protein>
<dbReference type="NCBIfam" id="TIGR03570">
    <property type="entry name" value="NeuD_NnaD"/>
    <property type="match status" value="1"/>
</dbReference>
<name>A0ABS9EIJ1_9FLAO</name>
<dbReference type="InterPro" id="IPR018357">
    <property type="entry name" value="Hexapep_transf_CS"/>
</dbReference>
<dbReference type="Pfam" id="PF17836">
    <property type="entry name" value="PglD_N"/>
    <property type="match status" value="1"/>
</dbReference>
<dbReference type="Gene3D" id="3.40.50.20">
    <property type="match status" value="1"/>
</dbReference>
<keyword evidence="3" id="KW-0677">Repeat</keyword>
<dbReference type="PANTHER" id="PTHR43300">
    <property type="entry name" value="ACETYLTRANSFERASE"/>
    <property type="match status" value="1"/>
</dbReference>